<dbReference type="AlphaFoldDB" id="A0A072V7F8"/>
<accession>A0A072V7F8</accession>
<protein>
    <submittedName>
        <fullName evidence="1 2">Uncharacterized protein</fullName>
    </submittedName>
</protein>
<gene>
    <name evidence="1" type="ordered locus">MTR_3g061085</name>
</gene>
<proteinExistence type="predicted"/>
<evidence type="ECO:0000313" key="1">
    <source>
        <dbReference type="EMBL" id="KEH34110.1"/>
    </source>
</evidence>
<organism evidence="1 3">
    <name type="scientific">Medicago truncatula</name>
    <name type="common">Barrel medic</name>
    <name type="synonym">Medicago tribuloides</name>
    <dbReference type="NCBI Taxonomy" id="3880"/>
    <lineage>
        <taxon>Eukaryota</taxon>
        <taxon>Viridiplantae</taxon>
        <taxon>Streptophyta</taxon>
        <taxon>Embryophyta</taxon>
        <taxon>Tracheophyta</taxon>
        <taxon>Spermatophyta</taxon>
        <taxon>Magnoliopsida</taxon>
        <taxon>eudicotyledons</taxon>
        <taxon>Gunneridae</taxon>
        <taxon>Pentapetalae</taxon>
        <taxon>rosids</taxon>
        <taxon>fabids</taxon>
        <taxon>Fabales</taxon>
        <taxon>Fabaceae</taxon>
        <taxon>Papilionoideae</taxon>
        <taxon>50 kb inversion clade</taxon>
        <taxon>NPAAA clade</taxon>
        <taxon>Hologalegina</taxon>
        <taxon>IRL clade</taxon>
        <taxon>Trifolieae</taxon>
        <taxon>Medicago</taxon>
    </lineage>
</organism>
<evidence type="ECO:0000313" key="3">
    <source>
        <dbReference type="Proteomes" id="UP000002051"/>
    </source>
</evidence>
<reference evidence="1 3" key="2">
    <citation type="journal article" date="2014" name="BMC Genomics">
        <title>An improved genome release (version Mt4.0) for the model legume Medicago truncatula.</title>
        <authorList>
            <person name="Tang H."/>
            <person name="Krishnakumar V."/>
            <person name="Bidwell S."/>
            <person name="Rosen B."/>
            <person name="Chan A."/>
            <person name="Zhou S."/>
            <person name="Gentzbittel L."/>
            <person name="Childs K.L."/>
            <person name="Yandell M."/>
            <person name="Gundlach H."/>
            <person name="Mayer K.F."/>
            <person name="Schwartz D.C."/>
            <person name="Town C.D."/>
        </authorList>
    </citation>
    <scope>GENOME REANNOTATION</scope>
    <source>
        <strain evidence="1">A17</strain>
        <strain evidence="2 3">cv. Jemalong A17</strain>
    </source>
</reference>
<reference evidence="1 3" key="1">
    <citation type="journal article" date="2011" name="Nature">
        <title>The Medicago genome provides insight into the evolution of rhizobial symbioses.</title>
        <authorList>
            <person name="Young N.D."/>
            <person name="Debelle F."/>
            <person name="Oldroyd G.E."/>
            <person name="Geurts R."/>
            <person name="Cannon S.B."/>
            <person name="Udvardi M.K."/>
            <person name="Benedito V.A."/>
            <person name="Mayer K.F."/>
            <person name="Gouzy J."/>
            <person name="Schoof H."/>
            <person name="Van de Peer Y."/>
            <person name="Proost S."/>
            <person name="Cook D.R."/>
            <person name="Meyers B.C."/>
            <person name="Spannagl M."/>
            <person name="Cheung F."/>
            <person name="De Mita S."/>
            <person name="Krishnakumar V."/>
            <person name="Gundlach H."/>
            <person name="Zhou S."/>
            <person name="Mudge J."/>
            <person name="Bharti A.K."/>
            <person name="Murray J.D."/>
            <person name="Naoumkina M.A."/>
            <person name="Rosen B."/>
            <person name="Silverstein K.A."/>
            <person name="Tang H."/>
            <person name="Rombauts S."/>
            <person name="Zhao P.X."/>
            <person name="Zhou P."/>
            <person name="Barbe V."/>
            <person name="Bardou P."/>
            <person name="Bechner M."/>
            <person name="Bellec A."/>
            <person name="Berger A."/>
            <person name="Berges H."/>
            <person name="Bidwell S."/>
            <person name="Bisseling T."/>
            <person name="Choisne N."/>
            <person name="Couloux A."/>
            <person name="Denny R."/>
            <person name="Deshpande S."/>
            <person name="Dai X."/>
            <person name="Doyle J.J."/>
            <person name="Dudez A.M."/>
            <person name="Farmer A.D."/>
            <person name="Fouteau S."/>
            <person name="Franken C."/>
            <person name="Gibelin C."/>
            <person name="Gish J."/>
            <person name="Goldstein S."/>
            <person name="Gonzalez A.J."/>
            <person name="Green P.J."/>
            <person name="Hallab A."/>
            <person name="Hartog M."/>
            <person name="Hua A."/>
            <person name="Humphray S.J."/>
            <person name="Jeong D.H."/>
            <person name="Jing Y."/>
            <person name="Jocker A."/>
            <person name="Kenton S.M."/>
            <person name="Kim D.J."/>
            <person name="Klee K."/>
            <person name="Lai H."/>
            <person name="Lang C."/>
            <person name="Lin S."/>
            <person name="Macmil S.L."/>
            <person name="Magdelenat G."/>
            <person name="Matthews L."/>
            <person name="McCorrison J."/>
            <person name="Monaghan E.L."/>
            <person name="Mun J.H."/>
            <person name="Najar F.Z."/>
            <person name="Nicholson C."/>
            <person name="Noirot C."/>
            <person name="O'Bleness M."/>
            <person name="Paule C.R."/>
            <person name="Poulain J."/>
            <person name="Prion F."/>
            <person name="Qin B."/>
            <person name="Qu C."/>
            <person name="Retzel E.F."/>
            <person name="Riddle C."/>
            <person name="Sallet E."/>
            <person name="Samain S."/>
            <person name="Samson N."/>
            <person name="Sanders I."/>
            <person name="Saurat O."/>
            <person name="Scarpelli C."/>
            <person name="Schiex T."/>
            <person name="Segurens B."/>
            <person name="Severin A.J."/>
            <person name="Sherrier D.J."/>
            <person name="Shi R."/>
            <person name="Sims S."/>
            <person name="Singer S.R."/>
            <person name="Sinharoy S."/>
            <person name="Sterck L."/>
            <person name="Viollet A."/>
            <person name="Wang B.B."/>
            <person name="Wang K."/>
            <person name="Wang M."/>
            <person name="Wang X."/>
            <person name="Warfsmann J."/>
            <person name="Weissenbach J."/>
            <person name="White D.D."/>
            <person name="White J.D."/>
            <person name="Wiley G.B."/>
            <person name="Wincker P."/>
            <person name="Xing Y."/>
            <person name="Yang L."/>
            <person name="Yao Z."/>
            <person name="Ying F."/>
            <person name="Zhai J."/>
            <person name="Zhou L."/>
            <person name="Zuber A."/>
            <person name="Denarie J."/>
            <person name="Dixon R.A."/>
            <person name="May G.D."/>
            <person name="Schwartz D.C."/>
            <person name="Rogers J."/>
            <person name="Quetier F."/>
            <person name="Town C.D."/>
            <person name="Roe B.A."/>
        </authorList>
    </citation>
    <scope>NUCLEOTIDE SEQUENCE [LARGE SCALE GENOMIC DNA]</scope>
    <source>
        <strain evidence="1">A17</strain>
        <strain evidence="2 3">cv. Jemalong A17</strain>
    </source>
</reference>
<evidence type="ECO:0000313" key="2">
    <source>
        <dbReference type="EnsemblPlants" id="KEH34110"/>
    </source>
</evidence>
<dbReference type="EMBL" id="CM001219">
    <property type="protein sequence ID" value="KEH34110.1"/>
    <property type="molecule type" value="Genomic_DNA"/>
</dbReference>
<sequence length="81" mass="9100">MSHVAFLCGGTTTKDVCHLSQLASESHLHLQQQQEKGMGLCFTKLIFQPILQIATLLLAEWNLATHYTVMQHAIEIKYEGC</sequence>
<keyword evidence="3" id="KW-1185">Reference proteome</keyword>
<dbReference type="EnsemblPlants" id="KEH34110">
    <property type="protein sequence ID" value="KEH34110"/>
    <property type="gene ID" value="MTR_3g061085"/>
</dbReference>
<reference evidence="2" key="3">
    <citation type="submission" date="2015-04" db="UniProtKB">
        <authorList>
            <consortium name="EnsemblPlants"/>
        </authorList>
    </citation>
    <scope>IDENTIFICATION</scope>
    <source>
        <strain evidence="2">cv. Jemalong A17</strain>
    </source>
</reference>
<dbReference type="HOGENOM" id="CLU_2577448_0_0_1"/>
<name>A0A072V7F8_MEDTR</name>
<dbReference type="Proteomes" id="UP000002051">
    <property type="component" value="Chromosome 3"/>
</dbReference>